<evidence type="ECO:0000256" key="5">
    <source>
        <dbReference type="ARBA" id="ARBA00022840"/>
    </source>
</evidence>
<dbReference type="EMBL" id="CP104004">
    <property type="protein sequence ID" value="UWM57070.1"/>
    <property type="molecule type" value="Genomic_DNA"/>
</dbReference>
<keyword evidence="4" id="KW-0347">Helicase</keyword>
<dbReference type="Pfam" id="PF12705">
    <property type="entry name" value="PDDEXK_1"/>
    <property type="match status" value="1"/>
</dbReference>
<organism evidence="10 11">
    <name type="scientific">Salinirubellus salinus</name>
    <dbReference type="NCBI Taxonomy" id="1364945"/>
    <lineage>
        <taxon>Archaea</taxon>
        <taxon>Methanobacteriati</taxon>
        <taxon>Methanobacteriota</taxon>
        <taxon>Stenosarchaea group</taxon>
        <taxon>Halobacteria</taxon>
        <taxon>Halobacteriales</taxon>
        <taxon>Natronomonadaceae</taxon>
        <taxon>Salinirubellus</taxon>
    </lineage>
</organism>
<dbReference type="RefSeq" id="WP_260644161.1">
    <property type="nucleotide sequence ID" value="NZ_CP104004.1"/>
</dbReference>
<dbReference type="PANTHER" id="PTHR43788:SF8">
    <property type="entry name" value="DNA-BINDING PROTEIN SMUBP-2"/>
    <property type="match status" value="1"/>
</dbReference>
<dbReference type="InterPro" id="IPR038726">
    <property type="entry name" value="PDDEXK_AddAB-type"/>
</dbReference>
<gene>
    <name evidence="10" type="ORF">N0B31_21770</name>
</gene>
<accession>A0A9E7R9J1</accession>
<dbReference type="InterPro" id="IPR027417">
    <property type="entry name" value="P-loop_NTPase"/>
</dbReference>
<evidence type="ECO:0000256" key="3">
    <source>
        <dbReference type="ARBA" id="ARBA00022801"/>
    </source>
</evidence>
<dbReference type="Pfam" id="PF13086">
    <property type="entry name" value="AAA_11"/>
    <property type="match status" value="1"/>
</dbReference>
<keyword evidence="5" id="KW-0067">ATP-binding</keyword>
<evidence type="ECO:0000313" key="11">
    <source>
        <dbReference type="Proteomes" id="UP001057580"/>
    </source>
</evidence>
<dbReference type="Pfam" id="PF13087">
    <property type="entry name" value="AAA_12"/>
    <property type="match status" value="1"/>
</dbReference>
<dbReference type="KEGG" id="ssai:N0B31_21770"/>
<dbReference type="Gene3D" id="3.40.50.300">
    <property type="entry name" value="P-loop containing nucleotide triphosphate hydrolases"/>
    <property type="match status" value="2"/>
</dbReference>
<evidence type="ECO:0000313" key="10">
    <source>
        <dbReference type="EMBL" id="UWM57070.1"/>
    </source>
</evidence>
<evidence type="ECO:0000256" key="4">
    <source>
        <dbReference type="ARBA" id="ARBA00022806"/>
    </source>
</evidence>
<reference evidence="10" key="1">
    <citation type="submission" date="2022-09" db="EMBL/GenBank/DDBJ databases">
        <title>Diverse halophilic archaea isolated from saline environments.</title>
        <authorList>
            <person name="Cui H.-L."/>
        </authorList>
    </citation>
    <scope>NUCLEOTIDE SEQUENCE</scope>
    <source>
        <strain evidence="10">ZS-35-S2</strain>
        <plasmid evidence="10">unnamed1</plasmid>
    </source>
</reference>
<dbReference type="GO" id="GO:0043139">
    <property type="term" value="F:5'-3' DNA helicase activity"/>
    <property type="evidence" value="ECO:0007669"/>
    <property type="project" value="TreeGrafter"/>
</dbReference>
<feature type="domain" description="DNA2/NAM7 helicase helicase" evidence="8">
    <location>
        <begin position="987"/>
        <end position="1087"/>
    </location>
</feature>
<feature type="compositionally biased region" description="Polar residues" evidence="6">
    <location>
        <begin position="1"/>
        <end position="24"/>
    </location>
</feature>
<dbReference type="Proteomes" id="UP001057580">
    <property type="component" value="Plasmid unnamed1"/>
</dbReference>
<name>A0A9E7R9J1_9EURY</name>
<dbReference type="InterPro" id="IPR041677">
    <property type="entry name" value="DNA2/NAM7_AAA_11"/>
</dbReference>
<evidence type="ECO:0000259" key="7">
    <source>
        <dbReference type="Pfam" id="PF12705"/>
    </source>
</evidence>
<dbReference type="PANTHER" id="PTHR43788">
    <property type="entry name" value="DNA2/NAM7 HELICASE FAMILY MEMBER"/>
    <property type="match status" value="1"/>
</dbReference>
<keyword evidence="2" id="KW-0547">Nucleotide-binding</keyword>
<evidence type="ECO:0000259" key="9">
    <source>
        <dbReference type="Pfam" id="PF13087"/>
    </source>
</evidence>
<feature type="domain" description="PD-(D/E)XK endonuclease-like" evidence="7">
    <location>
        <begin position="103"/>
        <end position="282"/>
    </location>
</feature>
<dbReference type="GeneID" id="74945110"/>
<dbReference type="GO" id="GO:0005524">
    <property type="term" value="F:ATP binding"/>
    <property type="evidence" value="ECO:0007669"/>
    <property type="project" value="UniProtKB-KW"/>
</dbReference>
<geneLocation type="plasmid" evidence="10 11">
    <name>unnamed1</name>
</geneLocation>
<evidence type="ECO:0000259" key="8">
    <source>
        <dbReference type="Pfam" id="PF13086"/>
    </source>
</evidence>
<evidence type="ECO:0000256" key="6">
    <source>
        <dbReference type="SAM" id="MobiDB-lite"/>
    </source>
</evidence>
<evidence type="ECO:0000256" key="2">
    <source>
        <dbReference type="ARBA" id="ARBA00022741"/>
    </source>
</evidence>
<feature type="region of interest" description="Disordered" evidence="6">
    <location>
        <begin position="1"/>
        <end position="31"/>
    </location>
</feature>
<dbReference type="InterPro" id="IPR041679">
    <property type="entry name" value="DNA2/NAM7-like_C"/>
</dbReference>
<comment type="similarity">
    <text evidence="1">Belongs to the DNA2/NAM7 helicase family.</text>
</comment>
<dbReference type="GO" id="GO:0016787">
    <property type="term" value="F:hydrolase activity"/>
    <property type="evidence" value="ECO:0007669"/>
    <property type="project" value="UniProtKB-KW"/>
</dbReference>
<keyword evidence="3" id="KW-0378">Hydrolase</keyword>
<protein>
    <submittedName>
        <fullName evidence="10">AAA domain-containing protein</fullName>
    </submittedName>
</protein>
<keyword evidence="11" id="KW-1185">Reference proteome</keyword>
<proteinExistence type="inferred from homology"/>
<dbReference type="SUPFAM" id="SSF52540">
    <property type="entry name" value="P-loop containing nucleoside triphosphate hydrolases"/>
    <property type="match status" value="1"/>
</dbReference>
<keyword evidence="10" id="KW-0614">Plasmid</keyword>
<dbReference type="InterPro" id="IPR050534">
    <property type="entry name" value="Coronavir_polyprotein_1ab"/>
</dbReference>
<sequence>MSSYDPDNSTPPRIDSQSTGQPSRAEQHRRIITPARIGEYIGFEQCPRYFKHTVQDIKSSLHHDGDEFKEAFQPLNILLTKAGEEFEERVRDEILSSEDALTDLSRDAEHFAPDDDAIIEALKSACDSPAAPTEPTILYQASFVNRIGGWQVAGDADLILIWSTDHGAKARVIDVKSAQEEKSYHQIQAATYVDLLRRLVESSGMLESDRIECSGGIITRESAYKPPSPEVVPSFDVDPRITDVRRLLASDGDLASIAEEPFEDVPYQLNDKCANCAYNESCLTDAYEDGHLRLLGLSPAQQATLREDYGIETVDELANLAKPPEPEDWYPTEYSGVSWEKETYHQLKSTPGIGEQLPTLLYRAKAMADYLDPDGGEIIDRPVPWVPGTGRCPIPEDEPPEGTNISHDWLHGSMVRVYLNVQVDHLRDRLLQLSARVSATASEAESQRISVVSEGAPDATQEAHSVERNLLETFITRLYKAIRKVGGEIEFSGVEQTDPPLHFYLYTGMERTALDDAFDRHTTPVVNSFQSVVEGPPGHDRPMVSRLRPTVATHTAVPTPSPGLLPAYDHLFPVRDDVYRKSKSSEEWSYTPAGADEDGPIHLRSVFSYRLFDYRVTGDARSSSGIALNPRERDFIDGIPTRVRYGAEIPLGYLWSAVGRIDDEWVEEVKSRYDAPEQELNRFRYHDVNTKTREIDTGDILALGRHFCDVLEHVERSLNSRDAVLNKEPYSMDRLPTDAYSAPSLATACRRYLWIEHTAQRKEEYDHYRKLPTQRMLSGKSIPVTINNVEEKNSRTLHVEGVIRFDQPFRLNEEEIRRACRQKGSDGSSSGSWMVANPYDFGRLGTETIQPYEIESGVQVTLDTLDLDSRSISFDAHNFYGVSDEFGRSHDKWTTEERYDTPDSTSTHLESGEQVILDPQTDDITAGRAKTALDYADTNELHRVLEQIRFGDKVSPKASSISQSGIDEFVNWLSDSFGPDSLPSDEQRAFITEAESQIVGLQGPPGTGKTAGAFAPGLCARMYAAATDDAYFAGLVTAPSNTAIDELLEDVAETLAAASGDSSETPSKISTNLENAHLIRIADDAPEDAPDNVTYIDYNDSDDDHQLEQLRTWITAGGSTSSETGSGGQATLGSFGASIEDSGDTDNPVQTLVFATPARAWRLVSKLCPGSEDEDTADQEYWDVIAADEASMLTLPNFLLAGSALAPGGQVLVGGDHRQLPPVQKHDWPEEARRDIRATVPYLSALDYVRLLRGEDDVLEQERQDEWVHEHNATPDSTDIPFYRLSRTYRFGTVTADLAHQTVYRADGIDYQSGRESAPSAVVDGDLPAPVSAVLSDAAVTLVTYNSDEDYQQWNPIEASLASRLVKARNMNSSAGVVTPHNAQRSRVTALLETEFSEGEDPSGVTVETVNRFQGGEQDLMVVSATVSDSQYISKESDFLLSENRVNVSLTRHREKLVIIAPESLLGYIPADPSLYDETLIWKEIARGSGEAPTDFTKPPVWEGDLSEILDGELPASIGDDPVVRVFNYEPAEHPVQSGNSNS</sequence>
<feature type="domain" description="DNA2/NAM7 helicase-like C-terminal" evidence="9">
    <location>
        <begin position="1284"/>
        <end position="1461"/>
    </location>
</feature>
<evidence type="ECO:0000256" key="1">
    <source>
        <dbReference type="ARBA" id="ARBA00007913"/>
    </source>
</evidence>